<proteinExistence type="predicted"/>
<dbReference type="Proteomes" id="UP000789901">
    <property type="component" value="Unassembled WGS sequence"/>
</dbReference>
<evidence type="ECO:0000256" key="1">
    <source>
        <dbReference type="SAM" id="MobiDB-lite"/>
    </source>
</evidence>
<feature type="region of interest" description="Disordered" evidence="1">
    <location>
        <begin position="109"/>
        <end position="129"/>
    </location>
</feature>
<reference evidence="2 3" key="1">
    <citation type="submission" date="2021-06" db="EMBL/GenBank/DDBJ databases">
        <authorList>
            <person name="Kallberg Y."/>
            <person name="Tangrot J."/>
            <person name="Rosling A."/>
        </authorList>
    </citation>
    <scope>NUCLEOTIDE SEQUENCE [LARGE SCALE GENOMIC DNA]</scope>
    <source>
        <strain evidence="2 3">120-4 pot B 10/14</strain>
    </source>
</reference>
<protein>
    <submittedName>
        <fullName evidence="2">9957_t:CDS:1</fullName>
    </submittedName>
</protein>
<gene>
    <name evidence="2" type="ORF">GMARGA_LOCUS25982</name>
</gene>
<keyword evidence="3" id="KW-1185">Reference proteome</keyword>
<dbReference type="EMBL" id="CAJVQB010029537">
    <property type="protein sequence ID" value="CAG8814185.1"/>
    <property type="molecule type" value="Genomic_DNA"/>
</dbReference>
<accession>A0ABN7W3R8</accession>
<organism evidence="2 3">
    <name type="scientific">Gigaspora margarita</name>
    <dbReference type="NCBI Taxonomy" id="4874"/>
    <lineage>
        <taxon>Eukaryota</taxon>
        <taxon>Fungi</taxon>
        <taxon>Fungi incertae sedis</taxon>
        <taxon>Mucoromycota</taxon>
        <taxon>Glomeromycotina</taxon>
        <taxon>Glomeromycetes</taxon>
        <taxon>Diversisporales</taxon>
        <taxon>Gigasporaceae</taxon>
        <taxon>Gigaspora</taxon>
    </lineage>
</organism>
<feature type="non-terminal residue" evidence="2">
    <location>
        <position position="1"/>
    </location>
</feature>
<evidence type="ECO:0000313" key="3">
    <source>
        <dbReference type="Proteomes" id="UP000789901"/>
    </source>
</evidence>
<comment type="caution">
    <text evidence="2">The sequence shown here is derived from an EMBL/GenBank/DDBJ whole genome shotgun (WGS) entry which is preliminary data.</text>
</comment>
<evidence type="ECO:0000313" key="2">
    <source>
        <dbReference type="EMBL" id="CAG8814185.1"/>
    </source>
</evidence>
<name>A0ABN7W3R8_GIGMA</name>
<sequence>EELDFIKFRDEIKSSAVKVTYTKEDNQEKFSQKKKQVINECGIIDYSLEEIQVLEFTKKKNIKQVMVEKTNINLSNTIVEPTITNREIEVTTSQEKPVTKVEKIEKPIKRELTSERKEENNPNPETKKKNKVQEDIYWLAWALRNSNKYCLEKKQEKQIYFCTV</sequence>